<dbReference type="AlphaFoldDB" id="A0A068NU82"/>
<dbReference type="KEGG" id="fgi:OP10G_3559"/>
<dbReference type="InterPro" id="IPR043714">
    <property type="entry name" value="DUF5655"/>
</dbReference>
<keyword evidence="3" id="KW-1185">Reference proteome</keyword>
<gene>
    <name evidence="2" type="ORF">OP10G_3559</name>
</gene>
<sequence length="114" mass="12460">MMIPSLFEGRPKASEIYGSLVPVLNALGAHSVEEKKSSLHVVAGRAAFLGVHPRKDGLRLNLVLARQLAGPRVAKAEQVSAKRYHNEVDIKDVGEIDEELRAWISEAYSRVTSG</sequence>
<reference evidence="2 3" key="1">
    <citation type="journal article" date="2014" name="PLoS ONE">
        <title>The first complete genome sequence of the class fimbriimonadia in the phylum armatimonadetes.</title>
        <authorList>
            <person name="Hu Z.Y."/>
            <person name="Wang Y.Z."/>
            <person name="Im W.T."/>
            <person name="Wang S.Y."/>
            <person name="Zhao G.P."/>
            <person name="Zheng H.J."/>
            <person name="Quan Z.X."/>
        </authorList>
    </citation>
    <scope>NUCLEOTIDE SEQUENCE [LARGE SCALE GENOMIC DNA]</scope>
    <source>
        <strain evidence="2">Gsoil 348</strain>
    </source>
</reference>
<evidence type="ECO:0000313" key="2">
    <source>
        <dbReference type="EMBL" id="AIE86927.1"/>
    </source>
</evidence>
<dbReference type="Proteomes" id="UP000027982">
    <property type="component" value="Chromosome"/>
</dbReference>
<evidence type="ECO:0000259" key="1">
    <source>
        <dbReference type="Pfam" id="PF18899"/>
    </source>
</evidence>
<dbReference type="HOGENOM" id="CLU_2117407_0_0_0"/>
<name>A0A068NU82_FIMGI</name>
<proteinExistence type="predicted"/>
<protein>
    <recommendedName>
        <fullName evidence="1">DUF5655 domain-containing protein</fullName>
    </recommendedName>
</protein>
<dbReference type="STRING" id="661478.OP10G_3559"/>
<organism evidence="2 3">
    <name type="scientific">Fimbriimonas ginsengisoli Gsoil 348</name>
    <dbReference type="NCBI Taxonomy" id="661478"/>
    <lineage>
        <taxon>Bacteria</taxon>
        <taxon>Bacillati</taxon>
        <taxon>Armatimonadota</taxon>
        <taxon>Fimbriimonadia</taxon>
        <taxon>Fimbriimonadales</taxon>
        <taxon>Fimbriimonadaceae</taxon>
        <taxon>Fimbriimonas</taxon>
    </lineage>
</organism>
<evidence type="ECO:0000313" key="3">
    <source>
        <dbReference type="Proteomes" id="UP000027982"/>
    </source>
</evidence>
<feature type="domain" description="DUF5655" evidence="1">
    <location>
        <begin position="5"/>
        <end position="109"/>
    </location>
</feature>
<dbReference type="EMBL" id="CP007139">
    <property type="protein sequence ID" value="AIE86927.1"/>
    <property type="molecule type" value="Genomic_DNA"/>
</dbReference>
<dbReference type="RefSeq" id="WP_025229146.1">
    <property type="nucleotide sequence ID" value="NZ_CP007139.1"/>
</dbReference>
<dbReference type="OrthoDB" id="4944547at2"/>
<accession>A0A068NU82</accession>
<dbReference type="Pfam" id="PF18899">
    <property type="entry name" value="DUF5655"/>
    <property type="match status" value="1"/>
</dbReference>